<proteinExistence type="predicted"/>
<feature type="compositionally biased region" description="Low complexity" evidence="1">
    <location>
        <begin position="1"/>
        <end position="12"/>
    </location>
</feature>
<organism evidence="2 3">
    <name type="scientific">Athelia psychrophila</name>
    <dbReference type="NCBI Taxonomy" id="1759441"/>
    <lineage>
        <taxon>Eukaryota</taxon>
        <taxon>Fungi</taxon>
        <taxon>Dikarya</taxon>
        <taxon>Basidiomycota</taxon>
        <taxon>Agaricomycotina</taxon>
        <taxon>Agaricomycetes</taxon>
        <taxon>Agaricomycetidae</taxon>
        <taxon>Atheliales</taxon>
        <taxon>Atheliaceae</taxon>
        <taxon>Athelia</taxon>
    </lineage>
</organism>
<reference evidence="2 3" key="1">
    <citation type="journal article" date="2016" name="Mol. Biol. Evol.">
        <title>Comparative Genomics of Early-Diverging Mushroom-Forming Fungi Provides Insights into the Origins of Lignocellulose Decay Capabilities.</title>
        <authorList>
            <person name="Nagy L.G."/>
            <person name="Riley R."/>
            <person name="Tritt A."/>
            <person name="Adam C."/>
            <person name="Daum C."/>
            <person name="Floudas D."/>
            <person name="Sun H."/>
            <person name="Yadav J.S."/>
            <person name="Pangilinan J."/>
            <person name="Larsson K.H."/>
            <person name="Matsuura K."/>
            <person name="Barry K."/>
            <person name="Labutti K."/>
            <person name="Kuo R."/>
            <person name="Ohm R.A."/>
            <person name="Bhattacharya S.S."/>
            <person name="Shirouzu T."/>
            <person name="Yoshinaga Y."/>
            <person name="Martin F.M."/>
            <person name="Grigoriev I.V."/>
            <person name="Hibbett D.S."/>
        </authorList>
    </citation>
    <scope>NUCLEOTIDE SEQUENCE [LARGE SCALE GENOMIC DNA]</scope>
    <source>
        <strain evidence="2 3">CBS 109695</strain>
    </source>
</reference>
<evidence type="ECO:0000313" key="2">
    <source>
        <dbReference type="EMBL" id="KZP34379.1"/>
    </source>
</evidence>
<dbReference type="AlphaFoldDB" id="A0A166X390"/>
<evidence type="ECO:0000313" key="3">
    <source>
        <dbReference type="Proteomes" id="UP000076532"/>
    </source>
</evidence>
<accession>A0A166X390</accession>
<keyword evidence="3" id="KW-1185">Reference proteome</keyword>
<evidence type="ECO:0000256" key="1">
    <source>
        <dbReference type="SAM" id="MobiDB-lite"/>
    </source>
</evidence>
<name>A0A166X390_9AGAM</name>
<sequence length="135" mass="15049">MPARVTTTTTTRTTRRKRDLRQRHDDADKIYDNTATEDDDAYWREGRGVMMDIGPPTRCTKGVGFDFARATATAIAREDEPVGSTHRVKHTTSRTLSSQWILHFSNTPGDPSWTTAPTSVWFVLDGAALAVVRAP</sequence>
<dbReference type="Proteomes" id="UP000076532">
    <property type="component" value="Unassembled WGS sequence"/>
</dbReference>
<feature type="region of interest" description="Disordered" evidence="1">
    <location>
        <begin position="1"/>
        <end position="22"/>
    </location>
</feature>
<gene>
    <name evidence="2" type="ORF">FIBSPDRAFT_6763</name>
</gene>
<protein>
    <submittedName>
        <fullName evidence="2">Uncharacterized protein</fullName>
    </submittedName>
</protein>
<dbReference type="EMBL" id="KV417480">
    <property type="protein sequence ID" value="KZP34379.1"/>
    <property type="molecule type" value="Genomic_DNA"/>
</dbReference>